<name>A0A9P4VKW5_9PEZI</name>
<dbReference type="CDD" id="cd05374">
    <property type="entry name" value="17beta-HSD-like_SDR_c"/>
    <property type="match status" value="1"/>
</dbReference>
<dbReference type="InterPro" id="IPR051911">
    <property type="entry name" value="SDR_oxidoreductase"/>
</dbReference>
<dbReference type="InterPro" id="IPR020904">
    <property type="entry name" value="Sc_DH/Rdtase_CS"/>
</dbReference>
<evidence type="ECO:0000313" key="5">
    <source>
        <dbReference type="EMBL" id="KAF2836816.1"/>
    </source>
</evidence>
<dbReference type="Proteomes" id="UP000799429">
    <property type="component" value="Unassembled WGS sequence"/>
</dbReference>
<dbReference type="PROSITE" id="PS00061">
    <property type="entry name" value="ADH_SHORT"/>
    <property type="match status" value="1"/>
</dbReference>
<sequence length="287" mass="30898">MSTSLVWFITGASSGLGKGIAQDALSRGHRVIAAARTPSKAQDLKEAGAALITFDVTDELDTLKAAVQEAHKIYGRIDILINSAGYIFEGAIEEANPKETFDQFNTNVFGALNTTRAVLPYMRAQKSGTIALFGSVGSWRNGPAGALYCATKAAVSSLAEGLRPEVAPFGIDVTVIEPGYFRSGFLNPGARIQSAVRMEEYDQTAVGEVRAFLDQTNNNQPGDVEKGCKVMVDMLSRAGVWEGKEIPVRLVLGSDCQAGIRNKLQQTLELLDEQKEISFSTDYPKGE</sequence>
<evidence type="ECO:0000256" key="1">
    <source>
        <dbReference type="ARBA" id="ARBA00006484"/>
    </source>
</evidence>
<keyword evidence="2" id="KW-0521">NADP</keyword>
<dbReference type="AlphaFoldDB" id="A0A9P4VKW5"/>
<accession>A0A9P4VKW5</accession>
<dbReference type="SUPFAM" id="SSF51735">
    <property type="entry name" value="NAD(P)-binding Rossmann-fold domains"/>
    <property type="match status" value="1"/>
</dbReference>
<dbReference type="PRINTS" id="PR00081">
    <property type="entry name" value="GDHRDH"/>
</dbReference>
<dbReference type="InterPro" id="IPR036291">
    <property type="entry name" value="NAD(P)-bd_dom_sf"/>
</dbReference>
<keyword evidence="3" id="KW-0560">Oxidoreductase</keyword>
<gene>
    <name evidence="5" type="ORF">M501DRAFT_1007120</name>
</gene>
<comment type="similarity">
    <text evidence="1 4">Belongs to the short-chain dehydrogenases/reductases (SDR) family.</text>
</comment>
<evidence type="ECO:0000313" key="6">
    <source>
        <dbReference type="Proteomes" id="UP000799429"/>
    </source>
</evidence>
<reference evidence="5" key="1">
    <citation type="journal article" date="2020" name="Stud. Mycol.">
        <title>101 Dothideomycetes genomes: a test case for predicting lifestyles and emergence of pathogens.</title>
        <authorList>
            <person name="Haridas S."/>
            <person name="Albert R."/>
            <person name="Binder M."/>
            <person name="Bloem J."/>
            <person name="Labutti K."/>
            <person name="Salamov A."/>
            <person name="Andreopoulos B."/>
            <person name="Baker S."/>
            <person name="Barry K."/>
            <person name="Bills G."/>
            <person name="Bluhm B."/>
            <person name="Cannon C."/>
            <person name="Castanera R."/>
            <person name="Culley D."/>
            <person name="Daum C."/>
            <person name="Ezra D."/>
            <person name="Gonzalez J."/>
            <person name="Henrissat B."/>
            <person name="Kuo A."/>
            <person name="Liang C."/>
            <person name="Lipzen A."/>
            <person name="Lutzoni F."/>
            <person name="Magnuson J."/>
            <person name="Mondo S."/>
            <person name="Nolan M."/>
            <person name="Ohm R."/>
            <person name="Pangilinan J."/>
            <person name="Park H.-J."/>
            <person name="Ramirez L."/>
            <person name="Alfaro M."/>
            <person name="Sun H."/>
            <person name="Tritt A."/>
            <person name="Yoshinaga Y."/>
            <person name="Zwiers L.-H."/>
            <person name="Turgeon B."/>
            <person name="Goodwin S."/>
            <person name="Spatafora J."/>
            <person name="Crous P."/>
            <person name="Grigoriev I."/>
        </authorList>
    </citation>
    <scope>NUCLEOTIDE SEQUENCE</scope>
    <source>
        <strain evidence="5">CBS 101060</strain>
    </source>
</reference>
<evidence type="ECO:0000256" key="4">
    <source>
        <dbReference type="RuleBase" id="RU000363"/>
    </source>
</evidence>
<dbReference type="PANTHER" id="PTHR43976">
    <property type="entry name" value="SHORT CHAIN DEHYDROGENASE"/>
    <property type="match status" value="1"/>
</dbReference>
<organism evidence="5 6">
    <name type="scientific">Patellaria atrata CBS 101060</name>
    <dbReference type="NCBI Taxonomy" id="1346257"/>
    <lineage>
        <taxon>Eukaryota</taxon>
        <taxon>Fungi</taxon>
        <taxon>Dikarya</taxon>
        <taxon>Ascomycota</taxon>
        <taxon>Pezizomycotina</taxon>
        <taxon>Dothideomycetes</taxon>
        <taxon>Dothideomycetes incertae sedis</taxon>
        <taxon>Patellariales</taxon>
        <taxon>Patellariaceae</taxon>
        <taxon>Patellaria</taxon>
    </lineage>
</organism>
<keyword evidence="6" id="KW-1185">Reference proteome</keyword>
<proteinExistence type="inferred from homology"/>
<dbReference type="Pfam" id="PF00106">
    <property type="entry name" value="adh_short"/>
    <property type="match status" value="1"/>
</dbReference>
<dbReference type="OrthoDB" id="1274115at2759"/>
<dbReference type="PRINTS" id="PR00080">
    <property type="entry name" value="SDRFAMILY"/>
</dbReference>
<dbReference type="InterPro" id="IPR002347">
    <property type="entry name" value="SDR_fam"/>
</dbReference>
<dbReference type="GO" id="GO:0016491">
    <property type="term" value="F:oxidoreductase activity"/>
    <property type="evidence" value="ECO:0007669"/>
    <property type="project" value="UniProtKB-KW"/>
</dbReference>
<evidence type="ECO:0000256" key="3">
    <source>
        <dbReference type="ARBA" id="ARBA00023002"/>
    </source>
</evidence>
<protein>
    <submittedName>
        <fullName evidence="5">NAD(P)-binding protein</fullName>
    </submittedName>
</protein>
<dbReference type="PANTHER" id="PTHR43976:SF16">
    <property type="entry name" value="SHORT-CHAIN DEHYDROGENASE_REDUCTASE FAMILY PROTEIN"/>
    <property type="match status" value="1"/>
</dbReference>
<comment type="caution">
    <text evidence="5">The sequence shown here is derived from an EMBL/GenBank/DDBJ whole genome shotgun (WGS) entry which is preliminary data.</text>
</comment>
<dbReference type="Gene3D" id="3.40.50.720">
    <property type="entry name" value="NAD(P)-binding Rossmann-like Domain"/>
    <property type="match status" value="1"/>
</dbReference>
<evidence type="ECO:0000256" key="2">
    <source>
        <dbReference type="ARBA" id="ARBA00022857"/>
    </source>
</evidence>
<dbReference type="EMBL" id="MU006102">
    <property type="protein sequence ID" value="KAF2836816.1"/>
    <property type="molecule type" value="Genomic_DNA"/>
</dbReference>